<reference evidence="1" key="1">
    <citation type="submission" date="2023-04" db="EMBL/GenBank/DDBJ databases">
        <authorList>
            <person name="Vijverberg K."/>
            <person name="Xiong W."/>
            <person name="Schranz E."/>
        </authorList>
    </citation>
    <scope>NUCLEOTIDE SEQUENCE</scope>
</reference>
<proteinExistence type="predicted"/>
<dbReference type="Proteomes" id="UP001177003">
    <property type="component" value="Chromosome 0"/>
</dbReference>
<name>A0AA35Y2Y1_LACSI</name>
<evidence type="ECO:0000313" key="2">
    <source>
        <dbReference type="Proteomes" id="UP001177003"/>
    </source>
</evidence>
<dbReference type="AlphaFoldDB" id="A0AA35Y2Y1"/>
<dbReference type="EMBL" id="OX465086">
    <property type="protein sequence ID" value="CAI9265139.1"/>
    <property type="molecule type" value="Genomic_DNA"/>
</dbReference>
<sequence length="308" mass="35264">MMAVLGYNDGGIRFYHFMIPETDLDSRLLPRGTDQEVIQLARVRMKRKSVGSCSKKLDLNEPANLSKLIVPYEHLINKKHSVDRESDPFRGYSLRITKIKEMLTQGMITNQKGMLIYWMIMSGSKESVSEGAWSEASRSKGNRTDDSSEDEDFFVDLENIVDDVDVHMKYFHIHVDEYVEWIQKTTKEASGSGVDFTEGEDLEFIDPESFDSPIVGEDNNGERMLKDIGKTKACSEGVVHLKAFTLEQNFKTKKDVKDYINKHVVETKRDLHFEKKNEKIRIRAKCRGVVPDMMVGHGKSQGLDSRTK</sequence>
<gene>
    <name evidence="1" type="ORF">LSALG_LOCUS5760</name>
</gene>
<organism evidence="1 2">
    <name type="scientific">Lactuca saligna</name>
    <name type="common">Willowleaf lettuce</name>
    <dbReference type="NCBI Taxonomy" id="75948"/>
    <lineage>
        <taxon>Eukaryota</taxon>
        <taxon>Viridiplantae</taxon>
        <taxon>Streptophyta</taxon>
        <taxon>Embryophyta</taxon>
        <taxon>Tracheophyta</taxon>
        <taxon>Spermatophyta</taxon>
        <taxon>Magnoliopsida</taxon>
        <taxon>eudicotyledons</taxon>
        <taxon>Gunneridae</taxon>
        <taxon>Pentapetalae</taxon>
        <taxon>asterids</taxon>
        <taxon>campanulids</taxon>
        <taxon>Asterales</taxon>
        <taxon>Asteraceae</taxon>
        <taxon>Cichorioideae</taxon>
        <taxon>Cichorieae</taxon>
        <taxon>Lactucinae</taxon>
        <taxon>Lactuca</taxon>
    </lineage>
</organism>
<evidence type="ECO:0000313" key="1">
    <source>
        <dbReference type="EMBL" id="CAI9265139.1"/>
    </source>
</evidence>
<protein>
    <submittedName>
        <fullName evidence="1">Uncharacterized protein</fullName>
    </submittedName>
</protein>
<keyword evidence="2" id="KW-1185">Reference proteome</keyword>
<accession>A0AA35Y2Y1</accession>